<evidence type="ECO:0000256" key="2">
    <source>
        <dbReference type="ARBA" id="ARBA00010145"/>
    </source>
</evidence>
<organism evidence="9 10">
    <name type="scientific">Garicola koreensis</name>
    <dbReference type="NCBI Taxonomy" id="1262554"/>
    <lineage>
        <taxon>Bacteria</taxon>
        <taxon>Bacillati</taxon>
        <taxon>Actinomycetota</taxon>
        <taxon>Actinomycetes</taxon>
        <taxon>Micrococcales</taxon>
        <taxon>Micrococcaceae</taxon>
        <taxon>Garicola</taxon>
    </lineage>
</organism>
<name>A0A7W5TRZ8_9MICC</name>
<evidence type="ECO:0008006" key="11">
    <source>
        <dbReference type="Google" id="ProtNLM"/>
    </source>
</evidence>
<accession>A0A7W5TRZ8</accession>
<keyword evidence="10" id="KW-1185">Reference proteome</keyword>
<keyword evidence="5 8" id="KW-0812">Transmembrane</keyword>
<feature type="transmembrane region" description="Helical" evidence="8">
    <location>
        <begin position="38"/>
        <end position="58"/>
    </location>
</feature>
<feature type="transmembrane region" description="Helical" evidence="8">
    <location>
        <begin position="64"/>
        <end position="87"/>
    </location>
</feature>
<dbReference type="EMBL" id="JACIBT010000007">
    <property type="protein sequence ID" value="MBB3668095.1"/>
    <property type="molecule type" value="Genomic_DNA"/>
</dbReference>
<gene>
    <name evidence="9" type="ORF">FHX47_001724</name>
</gene>
<dbReference type="Pfam" id="PF03547">
    <property type="entry name" value="Mem_trans"/>
    <property type="match status" value="1"/>
</dbReference>
<dbReference type="InterPro" id="IPR038770">
    <property type="entry name" value="Na+/solute_symporter_sf"/>
</dbReference>
<evidence type="ECO:0000256" key="8">
    <source>
        <dbReference type="SAM" id="Phobius"/>
    </source>
</evidence>
<evidence type="ECO:0000313" key="9">
    <source>
        <dbReference type="EMBL" id="MBB3668095.1"/>
    </source>
</evidence>
<feature type="transmembrane region" description="Helical" evidence="8">
    <location>
        <begin position="204"/>
        <end position="225"/>
    </location>
</feature>
<keyword evidence="3" id="KW-0813">Transport</keyword>
<dbReference type="GO" id="GO:0005886">
    <property type="term" value="C:plasma membrane"/>
    <property type="evidence" value="ECO:0007669"/>
    <property type="project" value="UniProtKB-SubCell"/>
</dbReference>
<dbReference type="PANTHER" id="PTHR36838">
    <property type="entry name" value="AUXIN EFFLUX CARRIER FAMILY PROTEIN"/>
    <property type="match status" value="1"/>
</dbReference>
<feature type="transmembrane region" description="Helical" evidence="8">
    <location>
        <begin position="237"/>
        <end position="260"/>
    </location>
</feature>
<comment type="caution">
    <text evidence="9">The sequence shown here is derived from an EMBL/GenBank/DDBJ whole genome shotgun (WGS) entry which is preliminary data.</text>
</comment>
<comment type="similarity">
    <text evidence="2">Belongs to the auxin efflux carrier (TC 2.A.69) family.</text>
</comment>
<dbReference type="PANTHER" id="PTHR36838:SF1">
    <property type="entry name" value="SLR1864 PROTEIN"/>
    <property type="match status" value="1"/>
</dbReference>
<reference evidence="9 10" key="1">
    <citation type="submission" date="2020-08" db="EMBL/GenBank/DDBJ databases">
        <title>Sequencing the genomes of 1000 actinobacteria strains.</title>
        <authorList>
            <person name="Klenk H.-P."/>
        </authorList>
    </citation>
    <scope>NUCLEOTIDE SEQUENCE [LARGE SCALE GENOMIC DNA]</scope>
    <source>
        <strain evidence="9 10">DSM 28238</strain>
    </source>
</reference>
<dbReference type="GO" id="GO:0055085">
    <property type="term" value="P:transmembrane transport"/>
    <property type="evidence" value="ECO:0007669"/>
    <property type="project" value="InterPro"/>
</dbReference>
<dbReference type="RefSeq" id="WP_183358516.1">
    <property type="nucleotide sequence ID" value="NZ_BAABKR010000001.1"/>
</dbReference>
<keyword evidence="4" id="KW-1003">Cell membrane</keyword>
<feature type="transmembrane region" description="Helical" evidence="8">
    <location>
        <begin position="299"/>
        <end position="318"/>
    </location>
</feature>
<dbReference type="Gene3D" id="1.20.1530.20">
    <property type="match status" value="1"/>
</dbReference>
<evidence type="ECO:0000256" key="7">
    <source>
        <dbReference type="ARBA" id="ARBA00023136"/>
    </source>
</evidence>
<evidence type="ECO:0000256" key="6">
    <source>
        <dbReference type="ARBA" id="ARBA00022989"/>
    </source>
</evidence>
<evidence type="ECO:0000256" key="3">
    <source>
        <dbReference type="ARBA" id="ARBA00022448"/>
    </source>
</evidence>
<protein>
    <recommendedName>
        <fullName evidence="11">AEC family transporter</fullName>
    </recommendedName>
</protein>
<keyword evidence="6 8" id="KW-1133">Transmembrane helix</keyword>
<dbReference type="InterPro" id="IPR004776">
    <property type="entry name" value="Mem_transp_PIN-like"/>
</dbReference>
<evidence type="ECO:0000313" key="10">
    <source>
        <dbReference type="Proteomes" id="UP000547528"/>
    </source>
</evidence>
<feature type="transmembrane region" description="Helical" evidence="8">
    <location>
        <begin position="6"/>
        <end position="26"/>
    </location>
</feature>
<evidence type="ECO:0000256" key="5">
    <source>
        <dbReference type="ARBA" id="ARBA00022692"/>
    </source>
</evidence>
<feature type="transmembrane region" description="Helical" evidence="8">
    <location>
        <begin position="266"/>
        <end position="287"/>
    </location>
</feature>
<evidence type="ECO:0000256" key="4">
    <source>
        <dbReference type="ARBA" id="ARBA00022475"/>
    </source>
</evidence>
<sequence length="319" mass="33981">MWDVLAGFAVVWLIIAVGYLLGRFGVLKPEARIVMSRTAFFVASPCLLFITISGSPISEVIGPQFGVAAISAFITLFMFLLLGRFLLRGRRFAEQMIAAQSAAQVNGANLGFPIAAYVLGDVALAAPVVMFQLALFMPIMVASLDQATIGTTTTSSVRPSTTRSVLRRILQTVGNPVILGSLLGLLFSWQQWSVVGPVAESVELLAGAAIPLLLLSFGLSLVGNYPLDKAAGRRRDVLLATAVKLIVHPVLAYLVAVYLFDLDGLMLYAAVVMASLPTAQNVLVTAVRYQTGEVIARDTVLITTLLGIPSMVVVALLMT</sequence>
<proteinExistence type="inferred from homology"/>
<feature type="transmembrane region" description="Helical" evidence="8">
    <location>
        <begin position="173"/>
        <end position="192"/>
    </location>
</feature>
<evidence type="ECO:0000256" key="1">
    <source>
        <dbReference type="ARBA" id="ARBA00004651"/>
    </source>
</evidence>
<dbReference type="Proteomes" id="UP000547528">
    <property type="component" value="Unassembled WGS sequence"/>
</dbReference>
<dbReference type="AlphaFoldDB" id="A0A7W5TRZ8"/>
<comment type="subcellular location">
    <subcellularLocation>
        <location evidence="1">Cell membrane</location>
        <topology evidence="1">Multi-pass membrane protein</topology>
    </subcellularLocation>
</comment>
<keyword evidence="7 8" id="KW-0472">Membrane</keyword>